<gene>
    <name evidence="1" type="ORF">NCTC1935_04835</name>
</gene>
<proteinExistence type="predicted"/>
<accession>A0A449H6X3</accession>
<protein>
    <submittedName>
        <fullName evidence="1">Uncharacterized protein</fullName>
    </submittedName>
</protein>
<dbReference type="RefSeq" id="WP_137353976.1">
    <property type="nucleotide sequence ID" value="NZ_CAACYE020000001.1"/>
</dbReference>
<dbReference type="AlphaFoldDB" id="A0A449H6X3"/>
<sequence length="125" mass="13945">MERATVYRWNIRNGTGVLTRTDGSLAWFHLSTVDKGDVFTLSEGDPVDAEIENVPQGGGTNVERYPCGGTWSNSWSVSAFMLRSNDSDGCAARRHRNSFGPWMKVINVARRGQRRITNNTDARPI</sequence>
<evidence type="ECO:0000313" key="1">
    <source>
        <dbReference type="EMBL" id="VFA86964.1"/>
    </source>
</evidence>
<dbReference type="EMBL" id="CAACYE010000005">
    <property type="protein sequence ID" value="VFA86964.1"/>
    <property type="molecule type" value="Genomic_DNA"/>
</dbReference>
<name>A0A449H6X3_NOCFR</name>
<dbReference type="Gene3D" id="2.40.50.140">
    <property type="entry name" value="Nucleic acid-binding proteins"/>
    <property type="match status" value="1"/>
</dbReference>
<reference evidence="1" key="1">
    <citation type="submission" date="2019-02" db="EMBL/GenBank/DDBJ databases">
        <authorList>
            <consortium name="Pathogen Informatics"/>
        </authorList>
    </citation>
    <scope>NUCLEOTIDE SEQUENCE</scope>
    <source>
        <strain evidence="1">3012STDY6733949</strain>
    </source>
</reference>
<dbReference type="InterPro" id="IPR012340">
    <property type="entry name" value="NA-bd_OB-fold"/>
</dbReference>
<organism evidence="1">
    <name type="scientific">Nocardia farcinica</name>
    <dbReference type="NCBI Taxonomy" id="37329"/>
    <lineage>
        <taxon>Bacteria</taxon>
        <taxon>Bacillati</taxon>
        <taxon>Actinomycetota</taxon>
        <taxon>Actinomycetes</taxon>
        <taxon>Mycobacteriales</taxon>
        <taxon>Nocardiaceae</taxon>
        <taxon>Nocardia</taxon>
    </lineage>
</organism>